<keyword evidence="2" id="KW-1133">Transmembrane helix</keyword>
<dbReference type="SUPFAM" id="SSF51445">
    <property type="entry name" value="(Trans)glycosidases"/>
    <property type="match status" value="1"/>
</dbReference>
<dbReference type="AlphaFoldDB" id="A0A2M7QJH7"/>
<evidence type="ECO:0000256" key="2">
    <source>
        <dbReference type="SAM" id="Phobius"/>
    </source>
</evidence>
<evidence type="ECO:0000313" key="4">
    <source>
        <dbReference type="Proteomes" id="UP000229401"/>
    </source>
</evidence>
<feature type="transmembrane region" description="Helical" evidence="2">
    <location>
        <begin position="6"/>
        <end position="28"/>
    </location>
</feature>
<organism evidence="3 4">
    <name type="scientific">Candidatus Roizmanbacteria bacterium CG_4_10_14_0_8_um_filter_33_9</name>
    <dbReference type="NCBI Taxonomy" id="1974826"/>
    <lineage>
        <taxon>Bacteria</taxon>
        <taxon>Candidatus Roizmaniibacteriota</taxon>
    </lineage>
</organism>
<evidence type="ECO:0000313" key="3">
    <source>
        <dbReference type="EMBL" id="PIY72469.1"/>
    </source>
</evidence>
<dbReference type="EMBL" id="PFLI01000025">
    <property type="protein sequence ID" value="PIY72469.1"/>
    <property type="molecule type" value="Genomic_DNA"/>
</dbReference>
<evidence type="ECO:0000256" key="1">
    <source>
        <dbReference type="SAM" id="MobiDB-lite"/>
    </source>
</evidence>
<reference evidence="4" key="1">
    <citation type="submission" date="2017-09" db="EMBL/GenBank/DDBJ databases">
        <title>Depth-based differentiation of microbial function through sediment-hosted aquifers and enrichment of novel symbionts in the deep terrestrial subsurface.</title>
        <authorList>
            <person name="Probst A.J."/>
            <person name="Ladd B."/>
            <person name="Jarett J.K."/>
            <person name="Geller-Mcgrath D.E."/>
            <person name="Sieber C.M.K."/>
            <person name="Emerson J.B."/>
            <person name="Anantharaman K."/>
            <person name="Thomas B.C."/>
            <person name="Malmstrom R."/>
            <person name="Stieglmeier M."/>
            <person name="Klingl A."/>
            <person name="Woyke T."/>
            <person name="Ryan C.M."/>
            <person name="Banfield J.F."/>
        </authorList>
    </citation>
    <scope>NUCLEOTIDE SEQUENCE [LARGE SCALE GENOMIC DNA]</scope>
</reference>
<sequence>MKKENIISIIIIIAFILLFLILIFIWLLTRSKQSQTTSYGPTPTLSILQKTQGKQNSSLNPNSSTNDVTSSINDINQATKSTNNTLSNSFSNSTFSDQGENKTSTQTLTIVGNQYQAKNYSEYLSPELKKKEAEIQSNMSQLFPNTVNSTTDTQTSSQNGKKQINLLLKLFDTFFSIPNIDSSIYDANYVFPTIATTPSISAPSSPLSLGLLSGKIGIYILSDYSAGAKQIISSKPRIIKVMDPQSNNTLQAVKDFKGINPQGITVLRLYLGTSGVKFTLENDPKTAAQTFFQVVIQPALSALGDNKQLFDFIETPNELDNTPGWENTANTTWLNSFWITLTELYASNGLRTCIASIPVGNPPGDYAHIKAELTPFLPALQKVKELGGAFCYHAYTLNYSTDANQEIQTSLRYRQIHQAITELDNSLSSLPFILSEAGVDKNGDPKTSGWNARGSESDFANWLSWFNGQINQDSYVLGATLYQIGDNHWSSFNIEPIADWISKSL</sequence>
<keyword evidence="2" id="KW-0812">Transmembrane</keyword>
<comment type="caution">
    <text evidence="3">The sequence shown here is derived from an EMBL/GenBank/DDBJ whole genome shotgun (WGS) entry which is preliminary data.</text>
</comment>
<accession>A0A2M7QJH7</accession>
<gene>
    <name evidence="3" type="ORF">COY87_00790</name>
</gene>
<keyword evidence="2" id="KW-0472">Membrane</keyword>
<feature type="region of interest" description="Disordered" evidence="1">
    <location>
        <begin position="50"/>
        <end position="70"/>
    </location>
</feature>
<name>A0A2M7QJH7_9BACT</name>
<dbReference type="InterPro" id="IPR017853">
    <property type="entry name" value="GH"/>
</dbReference>
<proteinExistence type="predicted"/>
<dbReference type="Proteomes" id="UP000229401">
    <property type="component" value="Unassembled WGS sequence"/>
</dbReference>
<protein>
    <submittedName>
        <fullName evidence="3">Uncharacterized protein</fullName>
    </submittedName>
</protein>